<dbReference type="SUPFAM" id="SSF102712">
    <property type="entry name" value="JAB1/MPN domain"/>
    <property type="match status" value="1"/>
</dbReference>
<keyword evidence="7" id="KW-0645">Protease</keyword>
<evidence type="ECO:0000256" key="11">
    <source>
        <dbReference type="ARBA" id="ARBA00022833"/>
    </source>
</evidence>
<keyword evidence="6" id="KW-0963">Cytoplasm</keyword>
<evidence type="ECO:0000256" key="10">
    <source>
        <dbReference type="ARBA" id="ARBA00022801"/>
    </source>
</evidence>
<dbReference type="Proteomes" id="UP000256601">
    <property type="component" value="Unassembled WGS sequence"/>
</dbReference>
<evidence type="ECO:0000313" key="19">
    <source>
        <dbReference type="Proteomes" id="UP000256601"/>
    </source>
</evidence>
<dbReference type="eggNOG" id="KOG1554">
    <property type="taxonomic scope" value="Eukaryota"/>
</dbReference>
<sequence length="354" mass="39933">MASLATFQVENDIVDVDSTPQQGFDRDDLYKYDDVEQKAILAAHPWRTDPSYFRNVLVSSIALVKMAMHARSGGAIEVMGMMTGKILPNTFVVMDCYPLPVEGTETRVNAQQEGIEFMVEYLQGLKDVGRRENIVGWYHSHPGYGCWLSGIDVDTQFQNQQFQEPFLAVVVDPNRTISAGKVEIGAFRTYPKDYKPPKKATKQNQDQSVPLSKAKDYGAHSERYYELDVSFFKSSLDENLLQLLWNKNWAATLSQSTIQLNHDYTSKLMLDLSEKNAQLAIGLGEKTPQSQGRGFREAMSKADNEPHTNLLNYSTKGQWEAVNRSVKDGVQIGSDELQGLMSLEIQRRLFGRAK</sequence>
<keyword evidence="12" id="KW-0482">Metalloprotease</keyword>
<proteinExistence type="inferred from homology"/>
<dbReference type="GO" id="GO:0000338">
    <property type="term" value="P:protein deneddylation"/>
    <property type="evidence" value="ECO:0007669"/>
    <property type="project" value="EnsemblFungi"/>
</dbReference>
<evidence type="ECO:0000256" key="3">
    <source>
        <dbReference type="ARBA" id="ARBA00006008"/>
    </source>
</evidence>
<dbReference type="Pfam" id="PF01398">
    <property type="entry name" value="JAB"/>
    <property type="match status" value="1"/>
</dbReference>
<dbReference type="InterPro" id="IPR037518">
    <property type="entry name" value="MPN"/>
</dbReference>
<dbReference type="InterPro" id="IPR050242">
    <property type="entry name" value="JAMM_MPN+_peptidase_M67A"/>
</dbReference>
<evidence type="ECO:0000256" key="4">
    <source>
        <dbReference type="ARBA" id="ARBA00011098"/>
    </source>
</evidence>
<dbReference type="GO" id="GO:0008237">
    <property type="term" value="F:metallopeptidase activity"/>
    <property type="evidence" value="ECO:0007669"/>
    <property type="project" value="UniProtKB-KW"/>
</dbReference>
<dbReference type="SMART" id="SM00232">
    <property type="entry name" value="JAB_MPN"/>
    <property type="match status" value="1"/>
</dbReference>
<keyword evidence="8" id="KW-0479">Metal-binding</keyword>
<evidence type="ECO:0000313" key="17">
    <source>
        <dbReference type="EMBL" id="RDW25090.1"/>
    </source>
</evidence>
<dbReference type="GO" id="GO:0005737">
    <property type="term" value="C:cytoplasm"/>
    <property type="evidence" value="ECO:0007669"/>
    <property type="project" value="UniProtKB-SubCell"/>
</dbReference>
<organism evidence="16 18">
    <name type="scientific">Yarrowia lipolytica</name>
    <name type="common">Candida lipolytica</name>
    <dbReference type="NCBI Taxonomy" id="4952"/>
    <lineage>
        <taxon>Eukaryota</taxon>
        <taxon>Fungi</taxon>
        <taxon>Dikarya</taxon>
        <taxon>Ascomycota</taxon>
        <taxon>Saccharomycotina</taxon>
        <taxon>Dipodascomycetes</taxon>
        <taxon>Dipodascales</taxon>
        <taxon>Dipodascales incertae sedis</taxon>
        <taxon>Yarrowia</taxon>
    </lineage>
</organism>
<dbReference type="OMA" id="VKMKLFQ"/>
<evidence type="ECO:0000313" key="18">
    <source>
        <dbReference type="Proteomes" id="UP000182444"/>
    </source>
</evidence>
<dbReference type="GO" id="GO:0008180">
    <property type="term" value="C:COP9 signalosome"/>
    <property type="evidence" value="ECO:0007669"/>
    <property type="project" value="UniProtKB-KW"/>
</dbReference>
<dbReference type="GO" id="GO:0019784">
    <property type="term" value="F:deNEDDylase activity"/>
    <property type="evidence" value="ECO:0007669"/>
    <property type="project" value="EnsemblFungi"/>
</dbReference>
<evidence type="ECO:0000256" key="14">
    <source>
        <dbReference type="SAM" id="MobiDB-lite"/>
    </source>
</evidence>
<dbReference type="VEuPathDB" id="FungiDB:YALI1_E05767g"/>
<name>A0A1D8NH53_YARLL</name>
<dbReference type="CDD" id="cd08069">
    <property type="entry name" value="MPN_RPN11_CSN5"/>
    <property type="match status" value="1"/>
</dbReference>
<dbReference type="Proteomes" id="UP000182444">
    <property type="component" value="Chromosome 1E"/>
</dbReference>
<evidence type="ECO:0000259" key="15">
    <source>
        <dbReference type="PROSITE" id="PS50249"/>
    </source>
</evidence>
<reference evidence="17 19" key="2">
    <citation type="submission" date="2018-07" db="EMBL/GenBank/DDBJ databases">
        <title>Draft Genome Assemblies for Five Robust Yarrowia lipolytica Strains Exhibiting High Lipid Production and Pentose Sugar Utilization and Sugar Alcohol Secretion from Undetoxified Lignocellulosic Biomass Hydrolysates.</title>
        <authorList>
            <consortium name="DOE Joint Genome Institute"/>
            <person name="Walker C."/>
            <person name="Ryu S."/>
            <person name="Na H."/>
            <person name="Zane M."/>
            <person name="LaButti K."/>
            <person name="Lipzen A."/>
            <person name="Haridas S."/>
            <person name="Barry K."/>
            <person name="Grigoriev I.V."/>
            <person name="Quarterman J."/>
            <person name="Slininger P."/>
            <person name="Dien B."/>
            <person name="Trinh C.T."/>
        </authorList>
    </citation>
    <scope>NUCLEOTIDE SEQUENCE [LARGE SCALE GENOMIC DNA]</scope>
    <source>
        <strain evidence="17 19">YB392</strain>
    </source>
</reference>
<dbReference type="InterPro" id="IPR000555">
    <property type="entry name" value="JAMM/MPN+_dom"/>
</dbReference>
<evidence type="ECO:0000256" key="8">
    <source>
        <dbReference type="ARBA" id="ARBA00022723"/>
    </source>
</evidence>
<dbReference type="FunFam" id="3.40.140.10:FF:000095">
    <property type="entry name" value="COP9 signalosome complex subunit 5"/>
    <property type="match status" value="1"/>
</dbReference>
<evidence type="ECO:0000256" key="7">
    <source>
        <dbReference type="ARBA" id="ARBA00022670"/>
    </source>
</evidence>
<evidence type="ECO:0000256" key="6">
    <source>
        <dbReference type="ARBA" id="ARBA00022490"/>
    </source>
</evidence>
<dbReference type="KEGG" id="yli:2912215"/>
<comment type="similarity">
    <text evidence="3">Belongs to the peptidase M67A family. CSN5 subfamily.</text>
</comment>
<dbReference type="VEuPathDB" id="FungiDB:YALI0_E04829g"/>
<keyword evidence="10" id="KW-0378">Hydrolase</keyword>
<dbReference type="GO" id="GO:0046872">
    <property type="term" value="F:metal ion binding"/>
    <property type="evidence" value="ECO:0007669"/>
    <property type="project" value="UniProtKB-KW"/>
</dbReference>
<accession>A0A1D8NH53</accession>
<dbReference type="SMR" id="A0A1D8NH53"/>
<dbReference type="PROSITE" id="PS50249">
    <property type="entry name" value="MPN"/>
    <property type="match status" value="1"/>
</dbReference>
<keyword evidence="13" id="KW-0539">Nucleus</keyword>
<feature type="region of interest" description="Disordered" evidence="14">
    <location>
        <begin position="193"/>
        <end position="212"/>
    </location>
</feature>
<dbReference type="PANTHER" id="PTHR10410">
    <property type="entry name" value="EUKARYOTIC TRANSLATION INITIATION FACTOR 3 -RELATED"/>
    <property type="match status" value="1"/>
</dbReference>
<dbReference type="Gene3D" id="3.40.140.10">
    <property type="entry name" value="Cytidine Deaminase, domain 2"/>
    <property type="match status" value="1"/>
</dbReference>
<protein>
    <recommendedName>
        <fullName evidence="5">COP9 signalosome complex subunit 5</fullName>
    </recommendedName>
</protein>
<reference evidence="16 18" key="1">
    <citation type="journal article" date="2016" name="PLoS ONE">
        <title>Sequence Assembly of Yarrowia lipolytica Strain W29/CLIB89 Shows Transposable Element Diversity.</title>
        <authorList>
            <person name="Magnan C."/>
            <person name="Yu J."/>
            <person name="Chang I."/>
            <person name="Jahn E."/>
            <person name="Kanomata Y."/>
            <person name="Wu J."/>
            <person name="Zeller M."/>
            <person name="Oakes M."/>
            <person name="Baldi P."/>
            <person name="Sandmeyer S."/>
        </authorList>
    </citation>
    <scope>NUCLEOTIDE SEQUENCE [LARGE SCALE GENOMIC DNA]</scope>
    <source>
        <strain evidence="16">CLIB89</strain>
        <strain evidence="18">CLIB89(W29)</strain>
    </source>
</reference>
<comment type="subcellular location">
    <subcellularLocation>
        <location evidence="2">Cytoplasm</location>
    </subcellularLocation>
    <subcellularLocation>
        <location evidence="1">Nucleus</location>
    </subcellularLocation>
</comment>
<dbReference type="GO" id="GO:0006508">
    <property type="term" value="P:proteolysis"/>
    <property type="evidence" value="ECO:0007669"/>
    <property type="project" value="UniProtKB-KW"/>
</dbReference>
<evidence type="ECO:0000256" key="2">
    <source>
        <dbReference type="ARBA" id="ARBA00004496"/>
    </source>
</evidence>
<dbReference type="EMBL" id="CP017557">
    <property type="protein sequence ID" value="AOW04963.1"/>
    <property type="molecule type" value="Genomic_DNA"/>
</dbReference>
<dbReference type="OrthoDB" id="605656at2759"/>
<evidence type="ECO:0000256" key="5">
    <source>
        <dbReference type="ARBA" id="ARBA00014880"/>
    </source>
</evidence>
<evidence type="ECO:0000256" key="9">
    <source>
        <dbReference type="ARBA" id="ARBA00022790"/>
    </source>
</evidence>
<gene>
    <name evidence="17" type="ORF">B0I71DRAFT_133239</name>
    <name evidence="16" type="ORF">YALI1_E05767g</name>
</gene>
<dbReference type="Pfam" id="PF18323">
    <property type="entry name" value="CSN5_C"/>
    <property type="match status" value="1"/>
</dbReference>
<evidence type="ECO:0000256" key="12">
    <source>
        <dbReference type="ARBA" id="ARBA00023049"/>
    </source>
</evidence>
<evidence type="ECO:0000313" key="16">
    <source>
        <dbReference type="EMBL" id="AOW04963.1"/>
    </source>
</evidence>
<dbReference type="EMBL" id="KZ859013">
    <property type="protein sequence ID" value="RDW25090.1"/>
    <property type="molecule type" value="Genomic_DNA"/>
</dbReference>
<dbReference type="AlphaFoldDB" id="A0A1D8NH53"/>
<comment type="subunit">
    <text evidence="4">Component of the COP9 signalosome (CSN) complex.</text>
</comment>
<keyword evidence="9" id="KW-0736">Signalosome</keyword>
<evidence type="ECO:0000256" key="1">
    <source>
        <dbReference type="ARBA" id="ARBA00004123"/>
    </source>
</evidence>
<dbReference type="InterPro" id="IPR040961">
    <property type="entry name" value="CSN5_C"/>
</dbReference>
<keyword evidence="11" id="KW-0862">Zinc</keyword>
<dbReference type="RefSeq" id="XP_503559.1">
    <property type="nucleotide sequence ID" value="XM_503559.1"/>
</dbReference>
<feature type="domain" description="MPN" evidence="15">
    <location>
        <begin position="56"/>
        <end position="193"/>
    </location>
</feature>
<dbReference type="GeneID" id="2912215"/>
<evidence type="ECO:0000256" key="13">
    <source>
        <dbReference type="ARBA" id="ARBA00023242"/>
    </source>
</evidence>